<dbReference type="InterPro" id="IPR001296">
    <property type="entry name" value="Glyco_trans_1"/>
</dbReference>
<dbReference type="Proteomes" id="UP000070319">
    <property type="component" value="Unassembled WGS sequence"/>
</dbReference>
<dbReference type="EMBL" id="LTDF01000045">
    <property type="protein sequence ID" value="KXT54299.1"/>
    <property type="molecule type" value="Genomic_DNA"/>
</dbReference>
<dbReference type="GO" id="GO:0016757">
    <property type="term" value="F:glycosyltransferase activity"/>
    <property type="evidence" value="ECO:0007669"/>
    <property type="project" value="InterPro"/>
</dbReference>
<dbReference type="InterPro" id="IPR028098">
    <property type="entry name" value="Glyco_trans_4-like_N"/>
</dbReference>
<comment type="caution">
    <text evidence="3">The sequence shown here is derived from an EMBL/GenBank/DDBJ whole genome shotgun (WGS) entry which is preliminary data.</text>
</comment>
<keyword evidence="3" id="KW-0808">Transferase</keyword>
<dbReference type="AlphaFoldDB" id="A0A139LS60"/>
<dbReference type="PANTHER" id="PTHR12526">
    <property type="entry name" value="GLYCOSYLTRANSFERASE"/>
    <property type="match status" value="1"/>
</dbReference>
<dbReference type="Pfam" id="PF13439">
    <property type="entry name" value="Glyco_transf_4"/>
    <property type="match status" value="1"/>
</dbReference>
<protein>
    <submittedName>
        <fullName evidence="3">Glycosyltransferase, group 1 family protein</fullName>
    </submittedName>
</protein>
<dbReference type="SUPFAM" id="SSF53756">
    <property type="entry name" value="UDP-Glycosyltransferase/glycogen phosphorylase"/>
    <property type="match status" value="1"/>
</dbReference>
<feature type="domain" description="Glycosyltransferase subfamily 4-like N-terminal" evidence="2">
    <location>
        <begin position="55"/>
        <end position="216"/>
    </location>
</feature>
<proteinExistence type="predicted"/>
<dbReference type="PATRIC" id="fig|329854.7.peg.834"/>
<evidence type="ECO:0000259" key="2">
    <source>
        <dbReference type="Pfam" id="PF13439"/>
    </source>
</evidence>
<feature type="domain" description="Glycosyl transferase family 1" evidence="1">
    <location>
        <begin position="225"/>
        <end position="366"/>
    </location>
</feature>
<evidence type="ECO:0000313" key="3">
    <source>
        <dbReference type="EMBL" id="KXT54299.1"/>
    </source>
</evidence>
<evidence type="ECO:0000259" key="1">
    <source>
        <dbReference type="Pfam" id="PF00534"/>
    </source>
</evidence>
<name>A0A139LS60_9BACE</name>
<dbReference type="Pfam" id="PF00534">
    <property type="entry name" value="Glycos_transf_1"/>
    <property type="match status" value="1"/>
</dbReference>
<gene>
    <name evidence="3" type="ORF">HMPREF2531_00832</name>
</gene>
<dbReference type="Gene3D" id="3.40.50.2000">
    <property type="entry name" value="Glycogen Phosphorylase B"/>
    <property type="match status" value="2"/>
</dbReference>
<reference evidence="3 4" key="1">
    <citation type="submission" date="2016-02" db="EMBL/GenBank/DDBJ databases">
        <authorList>
            <person name="Wen L."/>
            <person name="He K."/>
            <person name="Yang H."/>
        </authorList>
    </citation>
    <scope>NUCLEOTIDE SEQUENCE [LARGE SCALE GENOMIC DNA]</scope>
    <source>
        <strain evidence="3 4">KLE1704</strain>
    </source>
</reference>
<dbReference type="RefSeq" id="WP_061434220.1">
    <property type="nucleotide sequence ID" value="NZ_KQ968679.1"/>
</dbReference>
<evidence type="ECO:0000313" key="4">
    <source>
        <dbReference type="Proteomes" id="UP000070319"/>
    </source>
</evidence>
<accession>A0A139LS60</accession>
<sequence length="401" mass="45805">MKVFQINTVSNWGATGRIVEGIGEKILECGGKGFIAYGRHNNESLLQAIKIGTNTDIYIHVLQTRLFDKHGLASKSATLRLIRQIVDIGPDVIHLHNIHGYYLNYKVLFRFLSKIDIPVVWTLHDCWPFTGHCSYYSFIKCERWKNECFDCPQKRNYPASILFDRSRSNYWDKRKEFTSVRRMVLVPVSNWLAGELSSSFLKDISIQVIHNGIDIDVFSPFNSVKAEHKLNNKFVIIGVANNWVARKGLGEFLKLSKMLDEDEIIVLVGLSANQAKNLPGNIIGFCRVGNTGQLANLYSSADVFFNPTFEDNFPTTNLEALSCGIPVITYHTGGSTEAIDDHTGYVVEQGNIQDALWAIREVKRKGKSHFLPLCRERAVRFFNKYERYDDYIKLYKKMLNS</sequence>
<dbReference type="PANTHER" id="PTHR12526:SF637">
    <property type="entry name" value="GLYCOSYLTRANSFERASE EPSF-RELATED"/>
    <property type="match status" value="1"/>
</dbReference>
<organism evidence="3">
    <name type="scientific">Bacteroides intestinalis</name>
    <dbReference type="NCBI Taxonomy" id="329854"/>
    <lineage>
        <taxon>Bacteria</taxon>
        <taxon>Pseudomonadati</taxon>
        <taxon>Bacteroidota</taxon>
        <taxon>Bacteroidia</taxon>
        <taxon>Bacteroidales</taxon>
        <taxon>Bacteroidaceae</taxon>
        <taxon>Bacteroides</taxon>
    </lineage>
</organism>